<evidence type="ECO:0000313" key="2">
    <source>
        <dbReference type="EMBL" id="MFD1037761.1"/>
    </source>
</evidence>
<feature type="domain" description="GAF" evidence="1">
    <location>
        <begin position="16"/>
        <end position="144"/>
    </location>
</feature>
<dbReference type="EMBL" id="JBHTKJ010000011">
    <property type="protein sequence ID" value="MFD1037761.1"/>
    <property type="molecule type" value="Genomic_DNA"/>
</dbReference>
<dbReference type="SUPFAM" id="SSF55781">
    <property type="entry name" value="GAF domain-like"/>
    <property type="match status" value="1"/>
</dbReference>
<protein>
    <submittedName>
        <fullName evidence="2">GAF domain-containing protein</fullName>
    </submittedName>
</protein>
<proteinExistence type="predicted"/>
<dbReference type="InterPro" id="IPR029016">
    <property type="entry name" value="GAF-like_dom_sf"/>
</dbReference>
<gene>
    <name evidence="2" type="ORF">ACFQ3N_04965</name>
</gene>
<dbReference type="Pfam" id="PF01590">
    <property type="entry name" value="GAF"/>
    <property type="match status" value="1"/>
</dbReference>
<evidence type="ECO:0000259" key="1">
    <source>
        <dbReference type="Pfam" id="PF01590"/>
    </source>
</evidence>
<reference evidence="3" key="1">
    <citation type="journal article" date="2019" name="Int. J. Syst. Evol. Microbiol.">
        <title>The Global Catalogue of Microorganisms (GCM) 10K type strain sequencing project: providing services to taxonomists for standard genome sequencing and annotation.</title>
        <authorList>
            <consortium name="The Broad Institute Genomics Platform"/>
            <consortium name="The Broad Institute Genome Sequencing Center for Infectious Disease"/>
            <person name="Wu L."/>
            <person name="Ma J."/>
        </authorList>
    </citation>
    <scope>NUCLEOTIDE SEQUENCE [LARGE SCALE GENOMIC DNA]</scope>
    <source>
        <strain evidence="3">CCUG 56754</strain>
    </source>
</reference>
<evidence type="ECO:0000313" key="3">
    <source>
        <dbReference type="Proteomes" id="UP001597040"/>
    </source>
</evidence>
<comment type="caution">
    <text evidence="2">The sequence shown here is derived from an EMBL/GenBank/DDBJ whole genome shotgun (WGS) entry which is preliminary data.</text>
</comment>
<dbReference type="Proteomes" id="UP001597040">
    <property type="component" value="Unassembled WGS sequence"/>
</dbReference>
<name>A0ABW3LH81_9BACI</name>
<organism evidence="2 3">
    <name type="scientific">Virgibacillus byunsanensis</name>
    <dbReference type="NCBI Taxonomy" id="570945"/>
    <lineage>
        <taxon>Bacteria</taxon>
        <taxon>Bacillati</taxon>
        <taxon>Bacillota</taxon>
        <taxon>Bacilli</taxon>
        <taxon>Bacillales</taxon>
        <taxon>Bacillaceae</taxon>
        <taxon>Virgibacillus</taxon>
    </lineage>
</organism>
<dbReference type="Gene3D" id="3.30.450.40">
    <property type="match status" value="1"/>
</dbReference>
<accession>A0ABW3LH81</accession>
<dbReference type="InterPro" id="IPR003018">
    <property type="entry name" value="GAF"/>
</dbReference>
<dbReference type="RefSeq" id="WP_390360124.1">
    <property type="nucleotide sequence ID" value="NZ_JBHTKJ010000011.1"/>
</dbReference>
<sequence length="152" mass="17093">MVCSLEKIEHDILFACNKLRENVGCDFTGLALQKQSGLDITWPFVSGNRNEKFKYITVRYGKGIAGKVIGTNRSMQIDDFPSHINGKSTDYPIMLAEKMVAAFAVPLQLKGIPKGSLLIGYRKAIQFKEDDYNKVKQTANEIEALLPLYFLE</sequence>
<keyword evidence="3" id="KW-1185">Reference proteome</keyword>